<dbReference type="InterPro" id="IPR020826">
    <property type="entry name" value="Transketolase_BS"/>
</dbReference>
<feature type="binding site" evidence="11">
    <location>
        <position position="183"/>
    </location>
    <ligand>
        <name>thiamine diphosphate</name>
        <dbReference type="ChEBI" id="CHEBI:58937"/>
    </ligand>
</feature>
<comment type="catalytic activity">
    <reaction evidence="11">
        <text>D-glyceraldehyde 3-phosphate + pyruvate + H(+) = 1-deoxy-D-xylulose 5-phosphate + CO2</text>
        <dbReference type="Rhea" id="RHEA:12605"/>
        <dbReference type="ChEBI" id="CHEBI:15361"/>
        <dbReference type="ChEBI" id="CHEBI:15378"/>
        <dbReference type="ChEBI" id="CHEBI:16526"/>
        <dbReference type="ChEBI" id="CHEBI:57792"/>
        <dbReference type="ChEBI" id="CHEBI:59776"/>
        <dbReference type="EC" id="2.2.1.7"/>
    </reaction>
</comment>
<dbReference type="UniPathway" id="UPA00064">
    <property type="reaction ID" value="UER00091"/>
</dbReference>
<dbReference type="InterPro" id="IPR033248">
    <property type="entry name" value="Transketolase_C"/>
</dbReference>
<evidence type="ECO:0000256" key="1">
    <source>
        <dbReference type="ARBA" id="ARBA00004980"/>
    </source>
</evidence>
<feature type="binding site" evidence="11">
    <location>
        <position position="183"/>
    </location>
    <ligand>
        <name>Mg(2+)</name>
        <dbReference type="ChEBI" id="CHEBI:18420"/>
    </ligand>
</feature>
<reference evidence="14" key="1">
    <citation type="submission" date="2016-11" db="EMBL/GenBank/DDBJ databases">
        <authorList>
            <person name="Varghese N."/>
            <person name="Submissions S."/>
        </authorList>
    </citation>
    <scope>NUCLEOTIDE SEQUENCE [LARGE SCALE GENOMIC DNA]</scope>
    <source>
        <strain evidence="14">DSM 6637</strain>
    </source>
</reference>
<dbReference type="NCBIfam" id="TIGR00204">
    <property type="entry name" value="dxs"/>
    <property type="match status" value="1"/>
</dbReference>
<feature type="binding site" evidence="11">
    <location>
        <position position="374"/>
    </location>
    <ligand>
        <name>thiamine diphosphate</name>
        <dbReference type="ChEBI" id="CHEBI:58937"/>
    </ligand>
</feature>
<feature type="binding site" evidence="11">
    <location>
        <position position="82"/>
    </location>
    <ligand>
        <name>thiamine diphosphate</name>
        <dbReference type="ChEBI" id="CHEBI:58937"/>
    </ligand>
</feature>
<keyword evidence="9 11" id="KW-0414">Isoprene biosynthesis</keyword>
<dbReference type="Pfam" id="PF02779">
    <property type="entry name" value="Transket_pyr"/>
    <property type="match status" value="1"/>
</dbReference>
<dbReference type="RefSeq" id="WP_073064956.1">
    <property type="nucleotide sequence ID" value="NZ_FRCK01000004.1"/>
</dbReference>
<dbReference type="Gene3D" id="3.40.50.970">
    <property type="match status" value="2"/>
</dbReference>
<evidence type="ECO:0000256" key="5">
    <source>
        <dbReference type="ARBA" id="ARBA00022723"/>
    </source>
</evidence>
<sequence>MTELPPRPDTPMLDRVTSPADLKALSDRQLHQLAAELRAETISAVSVTGGHLGAGLGVVELTVALHAVFDSPRDKIIWDVGHQCYPHKILTGRRDRIRTLRTEGGLSGFTKRSESPHDPFGAGHSSTSISAALGFAAARDLGGDPGDAVAVIGDGAMSGGMAFEALNNAGHLGTRLFVILNDNEMSIAPPTGALSSYLTRLYTRGPFQELKAAAKGAVSLLPPPMQEGARRAKEMLKGLTIGGTMFEELGFSYIGPVDGHDLDQLLPLLRTVRARATGPVLIHAVTKKGKGYAPAENASDRGHATARFDVVTGVQAKAKSNAPSYTSVFAKSLIAQAERDEKIVAITAAMPDGTGLNLFAERFPRRCFDVGIAEQHAVTFSAGLAAGGMRPFCAIYSTFLQRGYDQVVHDVAIQRLPVRFAIDRAGLVGADGATHAGAYDVAYLANLPGFVVMAAADEAELVHMVATAAALDDRPSAFRFPRGEGTGVELPERGVPLEIGRGRIVAEGGRVAILSFGARLAEVLAARESLAARGLAPTVADARFAKPLDRELILRLVREHEALITIEEGAIGGFGSHVAQLLADEGVFDRGFRFRSMVLPDTFIDHASPEAMYRAAAMNAPQIEAKVLEVLGVMQLSGKRA</sequence>
<dbReference type="FunFam" id="3.40.50.920:FF:000002">
    <property type="entry name" value="1-deoxy-D-xylulose-5-phosphate synthase"/>
    <property type="match status" value="1"/>
</dbReference>
<dbReference type="SUPFAM" id="SSF52922">
    <property type="entry name" value="TK C-terminal domain-like"/>
    <property type="match status" value="1"/>
</dbReference>
<dbReference type="PANTHER" id="PTHR43322:SF5">
    <property type="entry name" value="1-DEOXY-D-XYLULOSE-5-PHOSPHATE SYNTHASE, CHLOROPLASTIC"/>
    <property type="match status" value="1"/>
</dbReference>
<keyword evidence="14" id="KW-1185">Reference proteome</keyword>
<feature type="binding site" evidence="11">
    <location>
        <position position="154"/>
    </location>
    <ligand>
        <name>Mg(2+)</name>
        <dbReference type="ChEBI" id="CHEBI:18420"/>
    </ligand>
</feature>
<dbReference type="Gene3D" id="3.40.50.920">
    <property type="match status" value="1"/>
</dbReference>
<dbReference type="CDD" id="cd07033">
    <property type="entry name" value="TPP_PYR_DXS_TK_like"/>
    <property type="match status" value="1"/>
</dbReference>
<evidence type="ECO:0000256" key="7">
    <source>
        <dbReference type="ARBA" id="ARBA00022977"/>
    </source>
</evidence>
<evidence type="ECO:0000256" key="8">
    <source>
        <dbReference type="ARBA" id="ARBA00023052"/>
    </source>
</evidence>
<dbReference type="EC" id="2.2.1.7" evidence="11"/>
<dbReference type="Pfam" id="PF02780">
    <property type="entry name" value="Transketolase_C"/>
    <property type="match status" value="1"/>
</dbReference>
<feature type="binding site" evidence="11">
    <location>
        <begin position="123"/>
        <end position="125"/>
    </location>
    <ligand>
        <name>thiamine diphosphate</name>
        <dbReference type="ChEBI" id="CHEBI:58937"/>
    </ligand>
</feature>
<keyword evidence="7 11" id="KW-0784">Thiamine biosynthesis</keyword>
<proteinExistence type="inferred from homology"/>
<comment type="cofactor">
    <cofactor evidence="11">
        <name>Mg(2+)</name>
        <dbReference type="ChEBI" id="CHEBI:18420"/>
    </cofactor>
    <text evidence="11">Binds 1 Mg(2+) ion per subunit.</text>
</comment>
<feature type="binding site" evidence="11">
    <location>
        <begin position="155"/>
        <end position="156"/>
    </location>
    <ligand>
        <name>thiamine diphosphate</name>
        <dbReference type="ChEBI" id="CHEBI:58937"/>
    </ligand>
</feature>
<comment type="cofactor">
    <cofactor evidence="11">
        <name>thiamine diphosphate</name>
        <dbReference type="ChEBI" id="CHEBI:58937"/>
    </cofactor>
    <text evidence="11">Binds 1 thiamine pyrophosphate per subunit.</text>
</comment>
<dbReference type="InterPro" id="IPR009014">
    <property type="entry name" value="Transketo_C/PFOR_II"/>
</dbReference>
<dbReference type="AlphaFoldDB" id="A0A1M7GD25"/>
<evidence type="ECO:0000256" key="11">
    <source>
        <dbReference type="HAMAP-Rule" id="MF_00315"/>
    </source>
</evidence>
<protein>
    <recommendedName>
        <fullName evidence="11">1-deoxy-D-xylulose-5-phosphate synthase</fullName>
        <ecNumber evidence="11">2.2.1.7</ecNumber>
    </recommendedName>
    <alternativeName>
        <fullName evidence="11">1-deoxyxylulose-5-phosphate synthase</fullName>
        <shortName evidence="11">DXP synthase</shortName>
        <shortName evidence="11">DXPS</shortName>
    </alternativeName>
</protein>
<evidence type="ECO:0000256" key="2">
    <source>
        <dbReference type="ARBA" id="ARBA00011081"/>
    </source>
</evidence>
<dbReference type="GO" id="GO:0030976">
    <property type="term" value="F:thiamine pyrophosphate binding"/>
    <property type="evidence" value="ECO:0007669"/>
    <property type="project" value="UniProtKB-UniRule"/>
</dbReference>
<dbReference type="NCBIfam" id="NF003933">
    <property type="entry name" value="PRK05444.2-2"/>
    <property type="match status" value="1"/>
</dbReference>
<dbReference type="OrthoDB" id="9803371at2"/>
<dbReference type="PROSITE" id="PS00802">
    <property type="entry name" value="TRANSKETOLASE_2"/>
    <property type="match status" value="1"/>
</dbReference>
<dbReference type="GO" id="GO:0019288">
    <property type="term" value="P:isopentenyl diphosphate biosynthetic process, methylerythritol 4-phosphate pathway"/>
    <property type="evidence" value="ECO:0007669"/>
    <property type="project" value="UniProtKB-ARBA"/>
</dbReference>
<dbReference type="FunFam" id="3.40.50.970:FF:000005">
    <property type="entry name" value="1-deoxy-D-xylulose-5-phosphate synthase"/>
    <property type="match status" value="1"/>
</dbReference>
<dbReference type="Pfam" id="PF13292">
    <property type="entry name" value="DXP_synthase_N"/>
    <property type="match status" value="1"/>
</dbReference>
<comment type="function">
    <text evidence="10 11">Catalyzes the acyloin condensation reaction between C atoms 2 and 3 of pyruvate and glyceraldehyde 3-phosphate to yield 1-deoxy-D-xylulose-5-phosphate (DXP).</text>
</comment>
<keyword evidence="5 11" id="KW-0479">Metal-binding</keyword>
<accession>A0A1M7GD25</accession>
<dbReference type="CDD" id="cd02007">
    <property type="entry name" value="TPP_DXS"/>
    <property type="match status" value="1"/>
</dbReference>
<dbReference type="SUPFAM" id="SSF52518">
    <property type="entry name" value="Thiamin diphosphate-binding fold (THDP-binding)"/>
    <property type="match status" value="2"/>
</dbReference>
<evidence type="ECO:0000313" key="13">
    <source>
        <dbReference type="EMBL" id="SHM13847.1"/>
    </source>
</evidence>
<name>A0A1M7GD25_9RHOB</name>
<dbReference type="InterPro" id="IPR029061">
    <property type="entry name" value="THDP-binding"/>
</dbReference>
<dbReference type="InterPro" id="IPR005475">
    <property type="entry name" value="Transketolase-like_Pyr-bd"/>
</dbReference>
<evidence type="ECO:0000256" key="10">
    <source>
        <dbReference type="ARBA" id="ARBA00055605"/>
    </source>
</evidence>
<comment type="pathway">
    <text evidence="1 11">Metabolic intermediate biosynthesis; 1-deoxy-D-xylulose 5-phosphate biosynthesis; 1-deoxy-D-xylulose 5-phosphate from D-glyceraldehyde 3-phosphate and pyruvate: step 1/1.</text>
</comment>
<comment type="subunit">
    <text evidence="3 11">Homodimer.</text>
</comment>
<dbReference type="GO" id="GO:0009228">
    <property type="term" value="P:thiamine biosynthetic process"/>
    <property type="evidence" value="ECO:0007669"/>
    <property type="project" value="UniProtKB-UniRule"/>
</dbReference>
<dbReference type="GO" id="GO:0016114">
    <property type="term" value="P:terpenoid biosynthetic process"/>
    <property type="evidence" value="ECO:0007669"/>
    <property type="project" value="UniProtKB-UniRule"/>
</dbReference>
<evidence type="ECO:0000256" key="3">
    <source>
        <dbReference type="ARBA" id="ARBA00011738"/>
    </source>
</evidence>
<dbReference type="GO" id="GO:0008661">
    <property type="term" value="F:1-deoxy-D-xylulose-5-phosphate synthase activity"/>
    <property type="evidence" value="ECO:0007669"/>
    <property type="project" value="UniProtKB-UniRule"/>
</dbReference>
<keyword evidence="8 11" id="KW-0786">Thiamine pyrophosphate</keyword>
<evidence type="ECO:0000313" key="14">
    <source>
        <dbReference type="Proteomes" id="UP000184444"/>
    </source>
</evidence>
<gene>
    <name evidence="11" type="primary">dxs</name>
    <name evidence="13" type="ORF">SAMN05444389_10441</name>
</gene>
<feature type="domain" description="Transketolase-like pyrimidine-binding" evidence="12">
    <location>
        <begin position="323"/>
        <end position="488"/>
    </location>
</feature>
<dbReference type="STRING" id="53463.SAMN05444389_10441"/>
<evidence type="ECO:0000256" key="9">
    <source>
        <dbReference type="ARBA" id="ARBA00023229"/>
    </source>
</evidence>
<organism evidence="13 14">
    <name type="scientific">Paracoccus solventivorans</name>
    <dbReference type="NCBI Taxonomy" id="53463"/>
    <lineage>
        <taxon>Bacteria</taxon>
        <taxon>Pseudomonadati</taxon>
        <taxon>Pseudomonadota</taxon>
        <taxon>Alphaproteobacteria</taxon>
        <taxon>Rhodobacterales</taxon>
        <taxon>Paracoccaceae</taxon>
        <taxon>Paracoccus</taxon>
    </lineage>
</organism>
<evidence type="ECO:0000259" key="12">
    <source>
        <dbReference type="SMART" id="SM00861"/>
    </source>
</evidence>
<dbReference type="PROSITE" id="PS00801">
    <property type="entry name" value="TRANSKETOLASE_1"/>
    <property type="match status" value="1"/>
</dbReference>
<comment type="similarity">
    <text evidence="2 11">Belongs to the transketolase family. DXPS subfamily.</text>
</comment>
<dbReference type="EMBL" id="FRCK01000004">
    <property type="protein sequence ID" value="SHM13847.1"/>
    <property type="molecule type" value="Genomic_DNA"/>
</dbReference>
<evidence type="ECO:0000256" key="4">
    <source>
        <dbReference type="ARBA" id="ARBA00022679"/>
    </source>
</evidence>
<dbReference type="SMART" id="SM00861">
    <property type="entry name" value="Transket_pyr"/>
    <property type="match status" value="1"/>
</dbReference>
<dbReference type="InterPro" id="IPR049557">
    <property type="entry name" value="Transketolase_CS"/>
</dbReference>
<keyword evidence="4 11" id="KW-0808">Transferase</keyword>
<keyword evidence="6 11" id="KW-0460">Magnesium</keyword>
<feature type="binding site" evidence="11">
    <location>
        <position position="292"/>
    </location>
    <ligand>
        <name>thiamine diphosphate</name>
        <dbReference type="ChEBI" id="CHEBI:58937"/>
    </ligand>
</feature>
<dbReference type="HAMAP" id="MF_00315">
    <property type="entry name" value="DXP_synth"/>
    <property type="match status" value="1"/>
</dbReference>
<evidence type="ECO:0000256" key="6">
    <source>
        <dbReference type="ARBA" id="ARBA00022842"/>
    </source>
</evidence>
<dbReference type="GO" id="GO:0000287">
    <property type="term" value="F:magnesium ion binding"/>
    <property type="evidence" value="ECO:0007669"/>
    <property type="project" value="UniProtKB-UniRule"/>
</dbReference>
<dbReference type="PANTHER" id="PTHR43322">
    <property type="entry name" value="1-D-DEOXYXYLULOSE 5-PHOSPHATE SYNTHASE-RELATED"/>
    <property type="match status" value="1"/>
</dbReference>
<dbReference type="InterPro" id="IPR005477">
    <property type="entry name" value="Dxylulose-5-P_synthase"/>
</dbReference>
<dbReference type="Proteomes" id="UP000184444">
    <property type="component" value="Unassembled WGS sequence"/>
</dbReference>